<organism evidence="2 3">
    <name type="scientific">Aspergillus keveii</name>
    <dbReference type="NCBI Taxonomy" id="714993"/>
    <lineage>
        <taxon>Eukaryota</taxon>
        <taxon>Fungi</taxon>
        <taxon>Dikarya</taxon>
        <taxon>Ascomycota</taxon>
        <taxon>Pezizomycotina</taxon>
        <taxon>Eurotiomycetes</taxon>
        <taxon>Eurotiomycetidae</taxon>
        <taxon>Eurotiales</taxon>
        <taxon>Aspergillaceae</taxon>
        <taxon>Aspergillus</taxon>
        <taxon>Aspergillus subgen. Nidulantes</taxon>
    </lineage>
</organism>
<dbReference type="PANTHER" id="PTHR37540">
    <property type="entry name" value="TRANSCRIPTION FACTOR (ACR-2), PUTATIVE-RELATED-RELATED"/>
    <property type="match status" value="1"/>
</dbReference>
<dbReference type="InterPro" id="IPR021858">
    <property type="entry name" value="Fun_TF"/>
</dbReference>
<dbReference type="Proteomes" id="UP001610563">
    <property type="component" value="Unassembled WGS sequence"/>
</dbReference>
<evidence type="ECO:0000256" key="1">
    <source>
        <dbReference type="SAM" id="MobiDB-lite"/>
    </source>
</evidence>
<feature type="region of interest" description="Disordered" evidence="1">
    <location>
        <begin position="93"/>
        <end position="116"/>
    </location>
</feature>
<reference evidence="2 3" key="1">
    <citation type="submission" date="2024-07" db="EMBL/GenBank/DDBJ databases">
        <title>Section-level genome sequencing and comparative genomics of Aspergillus sections Usti and Cavernicolus.</title>
        <authorList>
            <consortium name="Lawrence Berkeley National Laboratory"/>
            <person name="Nybo J.L."/>
            <person name="Vesth T.C."/>
            <person name="Theobald S."/>
            <person name="Frisvad J.C."/>
            <person name="Larsen T.O."/>
            <person name="Kjaerboelling I."/>
            <person name="Rothschild-Mancinelli K."/>
            <person name="Lyhne E.K."/>
            <person name="Kogle M.E."/>
            <person name="Barry K."/>
            <person name="Clum A."/>
            <person name="Na H."/>
            <person name="Ledsgaard L."/>
            <person name="Lin J."/>
            <person name="Lipzen A."/>
            <person name="Kuo A."/>
            <person name="Riley R."/>
            <person name="Mondo S."/>
            <person name="Labutti K."/>
            <person name="Haridas S."/>
            <person name="Pangalinan J."/>
            <person name="Salamov A.A."/>
            <person name="Simmons B.A."/>
            <person name="Magnuson J.K."/>
            <person name="Chen J."/>
            <person name="Drula E."/>
            <person name="Henrissat B."/>
            <person name="Wiebenga A."/>
            <person name="Lubbers R.J."/>
            <person name="Gomes A.C."/>
            <person name="Makela M.R."/>
            <person name="Stajich J."/>
            <person name="Grigoriev I.V."/>
            <person name="Mortensen U.H."/>
            <person name="De Vries R.P."/>
            <person name="Baker S.E."/>
            <person name="Andersen M.R."/>
        </authorList>
    </citation>
    <scope>NUCLEOTIDE SEQUENCE [LARGE SCALE GENOMIC DNA]</scope>
    <source>
        <strain evidence="2 3">CBS 209.92</strain>
    </source>
</reference>
<proteinExistence type="predicted"/>
<dbReference type="EMBL" id="JBFTWV010000025">
    <property type="protein sequence ID" value="KAL2796589.1"/>
    <property type="molecule type" value="Genomic_DNA"/>
</dbReference>
<accession>A0ABR4GD59</accession>
<evidence type="ECO:0000313" key="2">
    <source>
        <dbReference type="EMBL" id="KAL2796589.1"/>
    </source>
</evidence>
<keyword evidence="3" id="KW-1185">Reference proteome</keyword>
<name>A0ABR4GD59_9EURO</name>
<evidence type="ECO:0000313" key="3">
    <source>
        <dbReference type="Proteomes" id="UP001610563"/>
    </source>
</evidence>
<dbReference type="PANTHER" id="PTHR37540:SF5">
    <property type="entry name" value="TRANSCRIPTION FACTOR DOMAIN-CONTAINING PROTEIN"/>
    <property type="match status" value="1"/>
</dbReference>
<dbReference type="Pfam" id="PF11951">
    <property type="entry name" value="Fungal_trans_2"/>
    <property type="match status" value="1"/>
</dbReference>
<gene>
    <name evidence="2" type="ORF">BJX66DRAFT_335829</name>
</gene>
<comment type="caution">
    <text evidence="2">The sequence shown here is derived from an EMBL/GenBank/DDBJ whole genome shotgun (WGS) entry which is preliminary data.</text>
</comment>
<evidence type="ECO:0008006" key="4">
    <source>
        <dbReference type="Google" id="ProtNLM"/>
    </source>
</evidence>
<sequence length="594" mass="66180">MAETPTSTSASASESSPSEPCFIFHPLSAPLVTPTLAPSPSSGYRPENKDFMFVEFQVGSREKAFIVKNFHQRRKQASVDRLKVRPLLGTRFSSRDGRLDQEPAAAAAGGGGGNARNRRMLIQASCERRSLSTYPNQGGREDPFSPYGKPVAARLNMYLHHFGDHIIFASYPFHAPEMQAWWMQHAATSPAMLQTCAFRAAEHRAILQSSQGVSPDVVERSNRDSIGFRIMALKTLNALLRDPVAAATRSTVLLISSLVANEAFSANFQALQTHLEGLLTLISLLGGLDALDHMLLSTVYQGFLIIAALQNTRPLLPMFRKFRRAVIHEPKIFGTEEIEYECEIPPALDPQTLGRRFTKAPWREDLHPVMRGHLEAFRRLIRHFELANRFPRAGIVAPTDNDLFVVLQHDLLSTPFDQDSAANNGPGLNEPLRLTLVIYLFTRVCDFQNLPMTQVMVETLRESLNPELAQMVMTMDIGTLPSHPPLTFLTHTAPDLLFWILFIGGLASQGYSSHAWFVHHLAGVARDLGLKEWTSHVRPMLAQFFYTDRVSQGGKAETVGEDLWSEVVVYLSGAYRHIAPRPGGSRLVSDSEIY</sequence>
<protein>
    <recommendedName>
        <fullName evidence="4">C6 transcription factor</fullName>
    </recommendedName>
</protein>